<name>A0ABW3E463_9ACTN</name>
<evidence type="ECO:0000259" key="3">
    <source>
        <dbReference type="PROSITE" id="PS50075"/>
    </source>
</evidence>
<dbReference type="InterPro" id="IPR036736">
    <property type="entry name" value="ACP-like_sf"/>
</dbReference>
<dbReference type="Gene3D" id="3.40.50.1820">
    <property type="entry name" value="alpha/beta hydrolase"/>
    <property type="match status" value="1"/>
</dbReference>
<keyword evidence="5" id="KW-1185">Reference proteome</keyword>
<keyword evidence="1" id="KW-0596">Phosphopantetheine</keyword>
<dbReference type="PROSITE" id="PS50075">
    <property type="entry name" value="CARRIER"/>
    <property type="match status" value="1"/>
</dbReference>
<proteinExistence type="predicted"/>
<protein>
    <submittedName>
        <fullName evidence="4">Phosphopantetheine-binding protein</fullName>
    </submittedName>
</protein>
<evidence type="ECO:0000256" key="2">
    <source>
        <dbReference type="ARBA" id="ARBA00022553"/>
    </source>
</evidence>
<gene>
    <name evidence="4" type="ORF">ACFQ08_34555</name>
</gene>
<dbReference type="InterPro" id="IPR029058">
    <property type="entry name" value="AB_hydrolase_fold"/>
</dbReference>
<feature type="non-terminal residue" evidence="4">
    <location>
        <position position="67"/>
    </location>
</feature>
<keyword evidence="2" id="KW-0597">Phosphoprotein</keyword>
<evidence type="ECO:0000313" key="5">
    <source>
        <dbReference type="Proteomes" id="UP001597024"/>
    </source>
</evidence>
<dbReference type="Pfam" id="PF00550">
    <property type="entry name" value="PP-binding"/>
    <property type="match status" value="1"/>
</dbReference>
<dbReference type="InterPro" id="IPR009081">
    <property type="entry name" value="PP-bd_ACP"/>
</dbReference>
<comment type="caution">
    <text evidence="4">The sequence shown here is derived from an EMBL/GenBank/DDBJ whole genome shotgun (WGS) entry which is preliminary data.</text>
</comment>
<sequence length="67" mass="6980">MCGLFAEVLGLADVGPEDNFFSLGGQSLLATRLVKRVRTALGAPVGVRAVFQAPTPRGLLGRLGGRE</sequence>
<dbReference type="SMART" id="SM00823">
    <property type="entry name" value="PKS_PP"/>
    <property type="match status" value="1"/>
</dbReference>
<evidence type="ECO:0000256" key="1">
    <source>
        <dbReference type="ARBA" id="ARBA00022450"/>
    </source>
</evidence>
<dbReference type="InterPro" id="IPR020806">
    <property type="entry name" value="PKS_PP-bd"/>
</dbReference>
<dbReference type="SUPFAM" id="SSF47336">
    <property type="entry name" value="ACP-like"/>
    <property type="match status" value="1"/>
</dbReference>
<dbReference type="PANTHER" id="PTHR45527:SF1">
    <property type="entry name" value="FATTY ACID SYNTHASE"/>
    <property type="match status" value="1"/>
</dbReference>
<feature type="domain" description="Carrier" evidence="3">
    <location>
        <begin position="1"/>
        <end position="67"/>
    </location>
</feature>
<dbReference type="EMBL" id="JBHTHX010001974">
    <property type="protein sequence ID" value="MFD0889688.1"/>
    <property type="molecule type" value="Genomic_DNA"/>
</dbReference>
<accession>A0ABW3E463</accession>
<dbReference type="PANTHER" id="PTHR45527">
    <property type="entry name" value="NONRIBOSOMAL PEPTIDE SYNTHETASE"/>
    <property type="match status" value="1"/>
</dbReference>
<organism evidence="4 5">
    <name type="scientific">Streptosporangium algeriense</name>
    <dbReference type="NCBI Taxonomy" id="1682748"/>
    <lineage>
        <taxon>Bacteria</taxon>
        <taxon>Bacillati</taxon>
        <taxon>Actinomycetota</taxon>
        <taxon>Actinomycetes</taxon>
        <taxon>Streptosporangiales</taxon>
        <taxon>Streptosporangiaceae</taxon>
        <taxon>Streptosporangium</taxon>
    </lineage>
</organism>
<dbReference type="Proteomes" id="UP001597024">
    <property type="component" value="Unassembled WGS sequence"/>
</dbReference>
<evidence type="ECO:0000313" key="4">
    <source>
        <dbReference type="EMBL" id="MFD0889688.1"/>
    </source>
</evidence>
<reference evidence="5" key="1">
    <citation type="journal article" date="2019" name="Int. J. Syst. Evol. Microbiol.">
        <title>The Global Catalogue of Microorganisms (GCM) 10K type strain sequencing project: providing services to taxonomists for standard genome sequencing and annotation.</title>
        <authorList>
            <consortium name="The Broad Institute Genomics Platform"/>
            <consortium name="The Broad Institute Genome Sequencing Center for Infectious Disease"/>
            <person name="Wu L."/>
            <person name="Ma J."/>
        </authorList>
    </citation>
    <scope>NUCLEOTIDE SEQUENCE [LARGE SCALE GENOMIC DNA]</scope>
    <source>
        <strain evidence="5">CCUG 62974</strain>
    </source>
</reference>